<dbReference type="Proteomes" id="UP001314170">
    <property type="component" value="Unassembled WGS sequence"/>
</dbReference>
<organism evidence="1 2">
    <name type="scientific">Dovyalis caffra</name>
    <dbReference type="NCBI Taxonomy" id="77055"/>
    <lineage>
        <taxon>Eukaryota</taxon>
        <taxon>Viridiplantae</taxon>
        <taxon>Streptophyta</taxon>
        <taxon>Embryophyta</taxon>
        <taxon>Tracheophyta</taxon>
        <taxon>Spermatophyta</taxon>
        <taxon>Magnoliopsida</taxon>
        <taxon>eudicotyledons</taxon>
        <taxon>Gunneridae</taxon>
        <taxon>Pentapetalae</taxon>
        <taxon>rosids</taxon>
        <taxon>fabids</taxon>
        <taxon>Malpighiales</taxon>
        <taxon>Salicaceae</taxon>
        <taxon>Flacourtieae</taxon>
        <taxon>Dovyalis</taxon>
    </lineage>
</organism>
<name>A0AAV1QYX1_9ROSI</name>
<gene>
    <name evidence="1" type="ORF">DCAF_LOCUS3659</name>
</gene>
<dbReference type="EMBL" id="CAWUPB010000850">
    <property type="protein sequence ID" value="CAK7325965.1"/>
    <property type="molecule type" value="Genomic_DNA"/>
</dbReference>
<sequence length="53" mass="5959">MRYSFQGGTGAPLITPMQSQSPLALGFEYIAERLVSFKIKPPLVYLLIIIMEE</sequence>
<reference evidence="1 2" key="1">
    <citation type="submission" date="2024-01" db="EMBL/GenBank/DDBJ databases">
        <authorList>
            <person name="Waweru B."/>
        </authorList>
    </citation>
    <scope>NUCLEOTIDE SEQUENCE [LARGE SCALE GENOMIC DNA]</scope>
</reference>
<evidence type="ECO:0000313" key="2">
    <source>
        <dbReference type="Proteomes" id="UP001314170"/>
    </source>
</evidence>
<proteinExistence type="predicted"/>
<accession>A0AAV1QYX1</accession>
<comment type="caution">
    <text evidence="1">The sequence shown here is derived from an EMBL/GenBank/DDBJ whole genome shotgun (WGS) entry which is preliminary data.</text>
</comment>
<protein>
    <submittedName>
        <fullName evidence="1">Uncharacterized protein</fullName>
    </submittedName>
</protein>
<keyword evidence="2" id="KW-1185">Reference proteome</keyword>
<dbReference type="AlphaFoldDB" id="A0AAV1QYX1"/>
<evidence type="ECO:0000313" key="1">
    <source>
        <dbReference type="EMBL" id="CAK7325965.1"/>
    </source>
</evidence>